<name>A0AB34PIQ9_9PORP</name>
<evidence type="ECO:0000313" key="1">
    <source>
        <dbReference type="EMBL" id="KGN95103.1"/>
    </source>
</evidence>
<sequence>MIFIVLFLVVILKTKFYIPKNLSVDLPKFTGVFAIAISVILFDQTFHRNLSKDSTKSSQEKTENSL</sequence>
<evidence type="ECO:0000313" key="2">
    <source>
        <dbReference type="Proteomes" id="UP000030136"/>
    </source>
</evidence>
<accession>A0AB34PIQ9</accession>
<dbReference type="EMBL" id="JQJC01000012">
    <property type="protein sequence ID" value="KGN95103.1"/>
    <property type="molecule type" value="Genomic_DNA"/>
</dbReference>
<comment type="caution">
    <text evidence="1">The sequence shown here is derived from an EMBL/GenBank/DDBJ whole genome shotgun (WGS) entry which is preliminary data.</text>
</comment>
<dbReference type="AlphaFoldDB" id="A0AB34PIQ9"/>
<protein>
    <submittedName>
        <fullName evidence="1">Uncharacterized protein</fullName>
    </submittedName>
</protein>
<proteinExistence type="predicted"/>
<dbReference type="Proteomes" id="UP000030136">
    <property type="component" value="Unassembled WGS sequence"/>
</dbReference>
<gene>
    <name evidence="1" type="ORF">HQ38_04835</name>
</gene>
<reference evidence="1 2" key="1">
    <citation type="submission" date="2014-08" db="EMBL/GenBank/DDBJ databases">
        <title>Porphyromonas crevioricanis strain:COT-253_OH1447 Genome sequencing.</title>
        <authorList>
            <person name="Wallis C."/>
            <person name="Deusch O."/>
            <person name="O'Flynn C."/>
            <person name="Davis I."/>
            <person name="Jospin G."/>
            <person name="Darling A.E."/>
            <person name="Coil D.A."/>
            <person name="Alexiev A."/>
            <person name="Horsfall A."/>
            <person name="Kirkwood N."/>
            <person name="Harris S."/>
            <person name="Eisen J.A."/>
        </authorList>
    </citation>
    <scope>NUCLEOTIDE SEQUENCE [LARGE SCALE GENOMIC DNA]</scope>
    <source>
        <strain evidence="2">COT-253 OH1447</strain>
    </source>
</reference>
<organism evidence="1 2">
    <name type="scientific">Porphyromonas crevioricanis</name>
    <dbReference type="NCBI Taxonomy" id="393921"/>
    <lineage>
        <taxon>Bacteria</taxon>
        <taxon>Pseudomonadati</taxon>
        <taxon>Bacteroidota</taxon>
        <taxon>Bacteroidia</taxon>
        <taxon>Bacteroidales</taxon>
        <taxon>Porphyromonadaceae</taxon>
        <taxon>Porphyromonas</taxon>
    </lineage>
</organism>